<dbReference type="SUPFAM" id="SSF53474">
    <property type="entry name" value="alpha/beta-Hydrolases"/>
    <property type="match status" value="1"/>
</dbReference>
<dbReference type="EMBL" id="NCSJ02000082">
    <property type="protein sequence ID" value="RFU31173.1"/>
    <property type="molecule type" value="Genomic_DNA"/>
</dbReference>
<evidence type="ECO:0000313" key="3">
    <source>
        <dbReference type="Proteomes" id="UP000258309"/>
    </source>
</evidence>
<accession>A0A3E2HDE2</accession>
<feature type="non-terminal residue" evidence="2">
    <location>
        <position position="281"/>
    </location>
</feature>
<comment type="caution">
    <text evidence="2">The sequence shown here is derived from an EMBL/GenBank/DDBJ whole genome shotgun (WGS) entry which is preliminary data.</text>
</comment>
<dbReference type="AlphaFoldDB" id="A0A3E2HDE2"/>
<dbReference type="Gene3D" id="3.40.50.1820">
    <property type="entry name" value="alpha/beta hydrolase"/>
    <property type="match status" value="2"/>
</dbReference>
<proteinExistence type="predicted"/>
<sequence>MEDIHIYQTPPPFDPEWLEYEKTSGILSRPVITDLKARQVSFSQRRKEQNKILLSGRDKYLAEGIHIRNITVEGKDPQDIYPITVRVYNPIPSSAEPKNPLLEGQPLVIYYHGGGLRVGDLDWSSSGGQLAATVAQAKVGATDYERIHGLLLRCPVTSEPTTIPERFRRLHTSMSPAFNSSLCSFPGVVTESNRARTLPLESKDLSEQPRTWMQVTTNDIYYSDGICYAKALKDSAVEVKVDVVKGWPHTFWLDAPLLERAAQADNDMIAGLKWLFDSDLQ</sequence>
<evidence type="ECO:0000313" key="2">
    <source>
        <dbReference type="EMBL" id="RFU31173.1"/>
    </source>
</evidence>
<dbReference type="Pfam" id="PF07859">
    <property type="entry name" value="Abhydrolase_3"/>
    <property type="match status" value="1"/>
</dbReference>
<dbReference type="STRING" id="5539.A0A3E2HDE2"/>
<reference evidence="2 3" key="1">
    <citation type="submission" date="2018-05" db="EMBL/GenBank/DDBJ databases">
        <title>Draft genome sequence of Scytalidium lignicola DSM 105466, a ubiquitous saprotrophic fungus.</title>
        <authorList>
            <person name="Buettner E."/>
            <person name="Gebauer A.M."/>
            <person name="Hofrichter M."/>
            <person name="Liers C."/>
            <person name="Kellner H."/>
        </authorList>
    </citation>
    <scope>NUCLEOTIDE SEQUENCE [LARGE SCALE GENOMIC DNA]</scope>
    <source>
        <strain evidence="2 3">DSM 105466</strain>
    </source>
</reference>
<gene>
    <name evidence="2" type="ORF">B7463_g5163</name>
</gene>
<name>A0A3E2HDE2_SCYLI</name>
<feature type="non-terminal residue" evidence="2">
    <location>
        <position position="1"/>
    </location>
</feature>
<dbReference type="Proteomes" id="UP000258309">
    <property type="component" value="Unassembled WGS sequence"/>
</dbReference>
<keyword evidence="3" id="KW-1185">Reference proteome</keyword>
<evidence type="ECO:0000259" key="1">
    <source>
        <dbReference type="Pfam" id="PF07859"/>
    </source>
</evidence>
<feature type="domain" description="Alpha/beta hydrolase fold-3" evidence="1">
    <location>
        <begin position="125"/>
        <end position="252"/>
    </location>
</feature>
<dbReference type="InterPro" id="IPR013094">
    <property type="entry name" value="AB_hydrolase_3"/>
</dbReference>
<organism evidence="2 3">
    <name type="scientific">Scytalidium lignicola</name>
    <name type="common">Hyphomycete</name>
    <dbReference type="NCBI Taxonomy" id="5539"/>
    <lineage>
        <taxon>Eukaryota</taxon>
        <taxon>Fungi</taxon>
        <taxon>Dikarya</taxon>
        <taxon>Ascomycota</taxon>
        <taxon>Pezizomycotina</taxon>
        <taxon>Leotiomycetes</taxon>
        <taxon>Leotiomycetes incertae sedis</taxon>
        <taxon>Scytalidium</taxon>
    </lineage>
</organism>
<dbReference type="OrthoDB" id="408631at2759"/>
<dbReference type="GO" id="GO:0016787">
    <property type="term" value="F:hydrolase activity"/>
    <property type="evidence" value="ECO:0007669"/>
    <property type="project" value="InterPro"/>
</dbReference>
<dbReference type="InterPro" id="IPR029058">
    <property type="entry name" value="AB_hydrolase_fold"/>
</dbReference>
<protein>
    <recommendedName>
        <fullName evidence="1">Alpha/beta hydrolase fold-3 domain-containing protein</fullName>
    </recommendedName>
</protein>